<proteinExistence type="predicted"/>
<protein>
    <submittedName>
        <fullName evidence="1">Predicted protein</fullName>
    </submittedName>
</protein>
<reference evidence="1 2" key="1">
    <citation type="journal article" date="2008" name="Nature">
        <title>The genome of Laccaria bicolor provides insights into mycorrhizal symbiosis.</title>
        <authorList>
            <person name="Martin F."/>
            <person name="Aerts A."/>
            <person name="Ahren D."/>
            <person name="Brun A."/>
            <person name="Danchin E.G.J."/>
            <person name="Duchaussoy F."/>
            <person name="Gibon J."/>
            <person name="Kohler A."/>
            <person name="Lindquist E."/>
            <person name="Pereda V."/>
            <person name="Salamov A."/>
            <person name="Shapiro H.J."/>
            <person name="Wuyts J."/>
            <person name="Blaudez D."/>
            <person name="Buee M."/>
            <person name="Brokstein P."/>
            <person name="Canbaeck B."/>
            <person name="Cohen D."/>
            <person name="Courty P.E."/>
            <person name="Coutinho P.M."/>
            <person name="Delaruelle C."/>
            <person name="Detter J.C."/>
            <person name="Deveau A."/>
            <person name="DiFazio S."/>
            <person name="Duplessis S."/>
            <person name="Fraissinet-Tachet L."/>
            <person name="Lucic E."/>
            <person name="Frey-Klett P."/>
            <person name="Fourrey C."/>
            <person name="Feussner I."/>
            <person name="Gay G."/>
            <person name="Grimwood J."/>
            <person name="Hoegger P.J."/>
            <person name="Jain P."/>
            <person name="Kilaru S."/>
            <person name="Labbe J."/>
            <person name="Lin Y.C."/>
            <person name="Legue V."/>
            <person name="Le Tacon F."/>
            <person name="Marmeisse R."/>
            <person name="Melayah D."/>
            <person name="Montanini B."/>
            <person name="Muratet M."/>
            <person name="Nehls U."/>
            <person name="Niculita-Hirzel H."/>
            <person name="Oudot-Le Secq M.P."/>
            <person name="Peter M."/>
            <person name="Quesneville H."/>
            <person name="Rajashekar B."/>
            <person name="Reich M."/>
            <person name="Rouhier N."/>
            <person name="Schmutz J."/>
            <person name="Yin T."/>
            <person name="Chalot M."/>
            <person name="Henrissat B."/>
            <person name="Kuees U."/>
            <person name="Lucas S."/>
            <person name="Van de Peer Y."/>
            <person name="Podila G.K."/>
            <person name="Polle A."/>
            <person name="Pukkila P.J."/>
            <person name="Richardson P.M."/>
            <person name="Rouze P."/>
            <person name="Sanders I.R."/>
            <person name="Stajich J.E."/>
            <person name="Tunlid A."/>
            <person name="Tuskan G."/>
            <person name="Grigoriev I.V."/>
        </authorList>
    </citation>
    <scope>NUCLEOTIDE SEQUENCE [LARGE SCALE GENOMIC DNA]</scope>
    <source>
        <strain evidence="2">S238N-H82 / ATCC MYA-4686</strain>
    </source>
</reference>
<dbReference type="RefSeq" id="XP_001884921.1">
    <property type="nucleotide sequence ID" value="XM_001884886.1"/>
</dbReference>
<dbReference type="KEGG" id="lbc:LACBIDRAFT_330674"/>
<dbReference type="Proteomes" id="UP000001194">
    <property type="component" value="Unassembled WGS sequence"/>
</dbReference>
<gene>
    <name evidence="1" type="ORF">LACBIDRAFT_330674</name>
</gene>
<name>B0DM34_LACBS</name>
<dbReference type="InParanoid" id="B0DM34"/>
<accession>B0DM34</accession>
<dbReference type="OrthoDB" id="2942377at2759"/>
<evidence type="ECO:0000313" key="1">
    <source>
        <dbReference type="EMBL" id="EDR04402.1"/>
    </source>
</evidence>
<dbReference type="GeneID" id="6080605"/>
<dbReference type="EMBL" id="DS547118">
    <property type="protein sequence ID" value="EDR04402.1"/>
    <property type="molecule type" value="Genomic_DNA"/>
</dbReference>
<dbReference type="HOGENOM" id="CLU_085788_0_0_1"/>
<dbReference type="AlphaFoldDB" id="B0DM34"/>
<sequence>MDNKRNCFHYIALTVCWSPTFILESPVEAPEGWWRLSMKWLFNLSYEDKPSFRSLCRSMLAWRAATRPTSSLSRHFQAPRRRIIHNASFSARPAGLASKFLFRKDGTPRSKVKGLVIAFSTLTLMYAMLDLIHEYDQTNYLLTCLIHIQRADGDFGAVDLLEPSAALSYFRELCSSFTDVPQDVIDNFFQDVTRLVRSEGEPAVKAHTVLREVSEKVHEILVKSKGAEVWDTAVDVVRTLDRAIIDLADLVEEAVGGDDDGKFLMYQRIKEQKAKDPGSRSND</sequence>
<keyword evidence="2" id="KW-1185">Reference proteome</keyword>
<organism evidence="2">
    <name type="scientific">Laccaria bicolor (strain S238N-H82 / ATCC MYA-4686)</name>
    <name type="common">Bicoloured deceiver</name>
    <name type="synonym">Laccaria laccata var. bicolor</name>
    <dbReference type="NCBI Taxonomy" id="486041"/>
    <lineage>
        <taxon>Eukaryota</taxon>
        <taxon>Fungi</taxon>
        <taxon>Dikarya</taxon>
        <taxon>Basidiomycota</taxon>
        <taxon>Agaricomycotina</taxon>
        <taxon>Agaricomycetes</taxon>
        <taxon>Agaricomycetidae</taxon>
        <taxon>Agaricales</taxon>
        <taxon>Agaricineae</taxon>
        <taxon>Hydnangiaceae</taxon>
        <taxon>Laccaria</taxon>
    </lineage>
</organism>
<evidence type="ECO:0000313" key="2">
    <source>
        <dbReference type="Proteomes" id="UP000001194"/>
    </source>
</evidence>